<evidence type="ECO:0000313" key="2">
    <source>
        <dbReference type="EMBL" id="PSR84140.1"/>
    </source>
</evidence>
<evidence type="ECO:0000313" key="3">
    <source>
        <dbReference type="Proteomes" id="UP000241462"/>
    </source>
</evidence>
<accession>A0A2T3A793</accession>
<proteinExistence type="predicted"/>
<reference evidence="2 3" key="1">
    <citation type="journal article" date="2018" name="Mycol. Prog.">
        <title>Coniella lustricola, a new species from submerged detritus.</title>
        <authorList>
            <person name="Raudabaugh D.B."/>
            <person name="Iturriaga T."/>
            <person name="Carver A."/>
            <person name="Mondo S."/>
            <person name="Pangilinan J."/>
            <person name="Lipzen A."/>
            <person name="He G."/>
            <person name="Amirebrahimi M."/>
            <person name="Grigoriev I.V."/>
            <person name="Miller A.N."/>
        </authorList>
    </citation>
    <scope>NUCLEOTIDE SEQUENCE [LARGE SCALE GENOMIC DNA]</scope>
    <source>
        <strain evidence="2 3">B22-T-1</strain>
    </source>
</reference>
<feature type="region of interest" description="Disordered" evidence="1">
    <location>
        <begin position="52"/>
        <end position="84"/>
    </location>
</feature>
<name>A0A2T3A793_9PEZI</name>
<feature type="region of interest" description="Disordered" evidence="1">
    <location>
        <begin position="118"/>
        <end position="156"/>
    </location>
</feature>
<feature type="compositionally biased region" description="Basic and acidic residues" evidence="1">
    <location>
        <begin position="147"/>
        <end position="156"/>
    </location>
</feature>
<keyword evidence="3" id="KW-1185">Reference proteome</keyword>
<organism evidence="2 3">
    <name type="scientific">Coniella lustricola</name>
    <dbReference type="NCBI Taxonomy" id="2025994"/>
    <lineage>
        <taxon>Eukaryota</taxon>
        <taxon>Fungi</taxon>
        <taxon>Dikarya</taxon>
        <taxon>Ascomycota</taxon>
        <taxon>Pezizomycotina</taxon>
        <taxon>Sordariomycetes</taxon>
        <taxon>Sordariomycetidae</taxon>
        <taxon>Diaporthales</taxon>
        <taxon>Schizoparmaceae</taxon>
        <taxon>Coniella</taxon>
    </lineage>
</organism>
<feature type="compositionally biased region" description="Low complexity" evidence="1">
    <location>
        <begin position="64"/>
        <end position="76"/>
    </location>
</feature>
<protein>
    <submittedName>
        <fullName evidence="2">Uncharacterized protein</fullName>
    </submittedName>
</protein>
<gene>
    <name evidence="2" type="ORF">BD289DRAFT_265640</name>
</gene>
<feature type="compositionally biased region" description="Basic residues" evidence="1">
    <location>
        <begin position="54"/>
        <end position="63"/>
    </location>
</feature>
<dbReference type="EMBL" id="KZ678447">
    <property type="protein sequence ID" value="PSR84140.1"/>
    <property type="molecule type" value="Genomic_DNA"/>
</dbReference>
<dbReference type="InParanoid" id="A0A2T3A793"/>
<evidence type="ECO:0000256" key="1">
    <source>
        <dbReference type="SAM" id="MobiDB-lite"/>
    </source>
</evidence>
<dbReference type="AlphaFoldDB" id="A0A2T3A793"/>
<sequence>MEDVSDPDLGLQHVHSRRYVTCKGRNHCESLLDAVNASTTLKQNSDQLVLTKATSKKRRRVKPTRATSATSATRARTPPDEPTLATPTVALQILAVSSDNCRVSSDALFFGRRTESIASKQRGRRERHKPPSHAGGGNTISLASRTTFRETVRRGR</sequence>
<dbReference type="Proteomes" id="UP000241462">
    <property type="component" value="Unassembled WGS sequence"/>
</dbReference>
<feature type="compositionally biased region" description="Basic residues" evidence="1">
    <location>
        <begin position="121"/>
        <end position="131"/>
    </location>
</feature>